<gene>
    <name evidence="2" type="ORF">DES52_101322</name>
</gene>
<keyword evidence="1" id="KW-0812">Transmembrane</keyword>
<protein>
    <recommendedName>
        <fullName evidence="4">Peptidase M50-like protein</fullName>
    </recommendedName>
</protein>
<evidence type="ECO:0008006" key="4">
    <source>
        <dbReference type="Google" id="ProtNLM"/>
    </source>
</evidence>
<sequence length="350" mass="37050">MVGAVVGAAAVTLSESPAVWGAGVTFPVFLALLAGALWLNVLMHELGHVLSGVRAGFEFRALAVWPLMFERGRGLRRLRSPSLGFAWLAPPLTSDLARRMRRMVAGGPLAGFGFGLGCALLGMLLVPGPLKGFLALSALLSVALNGLSAWPSSVGGLMTDGARLLRLGRGSRTARAEAALLALTSFAMAGRRPRDWPEALLDDALAPQGMKAFDLASASLAFYAAFDVGDELAAELHLARAEELLPIVTEALRTPVYLDRAFLEARRGNAVAARQAMGRAKKSAFVSEATWARVEAAIFLAEGQPRHALARAESGLRQASAGTVIRGVEEPWLRALRDEALRASRGPART</sequence>
<reference evidence="2 3" key="1">
    <citation type="submission" date="2018-06" db="EMBL/GenBank/DDBJ databases">
        <title>Genomic Encyclopedia of Type Strains, Phase IV (KMG-IV): sequencing the most valuable type-strain genomes for metagenomic binning, comparative biology and taxonomic classification.</title>
        <authorList>
            <person name="Goeker M."/>
        </authorList>
    </citation>
    <scope>NUCLEOTIDE SEQUENCE [LARGE SCALE GENOMIC DNA]</scope>
    <source>
        <strain evidence="2 3">DSM 18048</strain>
    </source>
</reference>
<dbReference type="Proteomes" id="UP000248326">
    <property type="component" value="Unassembled WGS sequence"/>
</dbReference>
<organism evidence="2 3">
    <name type="scientific">Deinococcus yavapaiensis KR-236</name>
    <dbReference type="NCBI Taxonomy" id="694435"/>
    <lineage>
        <taxon>Bacteria</taxon>
        <taxon>Thermotogati</taxon>
        <taxon>Deinococcota</taxon>
        <taxon>Deinococci</taxon>
        <taxon>Deinococcales</taxon>
        <taxon>Deinococcaceae</taxon>
        <taxon>Deinococcus</taxon>
    </lineage>
</organism>
<comment type="caution">
    <text evidence="2">The sequence shown here is derived from an EMBL/GenBank/DDBJ whole genome shotgun (WGS) entry which is preliminary data.</text>
</comment>
<evidence type="ECO:0000256" key="1">
    <source>
        <dbReference type="SAM" id="Phobius"/>
    </source>
</evidence>
<keyword evidence="1" id="KW-1133">Transmembrane helix</keyword>
<name>A0A318SBY5_9DEIO</name>
<accession>A0A318SBY5</accession>
<evidence type="ECO:0000313" key="2">
    <source>
        <dbReference type="EMBL" id="PYE56518.1"/>
    </source>
</evidence>
<evidence type="ECO:0000313" key="3">
    <source>
        <dbReference type="Proteomes" id="UP000248326"/>
    </source>
</evidence>
<dbReference type="EMBL" id="QJSX01000001">
    <property type="protein sequence ID" value="PYE56518.1"/>
    <property type="molecule type" value="Genomic_DNA"/>
</dbReference>
<feature type="transmembrane region" description="Helical" evidence="1">
    <location>
        <begin position="31"/>
        <end position="50"/>
    </location>
</feature>
<proteinExistence type="predicted"/>
<dbReference type="AlphaFoldDB" id="A0A318SBY5"/>
<keyword evidence="1" id="KW-0472">Membrane</keyword>
<feature type="transmembrane region" description="Helical" evidence="1">
    <location>
        <begin position="104"/>
        <end position="126"/>
    </location>
</feature>
<keyword evidence="3" id="KW-1185">Reference proteome</keyword>